<dbReference type="EMBL" id="KN294001">
    <property type="protein sequence ID" value="EEH33021.2"/>
    <property type="molecule type" value="Genomic_DNA"/>
</dbReference>
<proteinExistence type="predicted"/>
<gene>
    <name evidence="1" type="ORF">PAAG_04074</name>
</gene>
<keyword evidence="2" id="KW-1185">Reference proteome</keyword>
<sequence length="95" mass="10574">MAFRMLVSMQSVLPSGGKGNRYPFNYKCTPFIDSVKIFSESKELLEAGINASCTKVKSLRKPVVDLVSRSKAILKLYGFYFTQWELASLATIGLS</sequence>
<reference evidence="1 2" key="1">
    <citation type="journal article" date="2011" name="PLoS Genet.">
        <title>Comparative genomic analysis of human fungal pathogens causing paracoccidioidomycosis.</title>
        <authorList>
            <person name="Desjardins C.A."/>
            <person name="Champion M.D."/>
            <person name="Holder J.W."/>
            <person name="Muszewska A."/>
            <person name="Goldberg J."/>
            <person name="Bailao A.M."/>
            <person name="Brigido M.M."/>
            <person name="Ferreira M.E."/>
            <person name="Garcia A.M."/>
            <person name="Grynberg M."/>
            <person name="Gujja S."/>
            <person name="Heiman D.I."/>
            <person name="Henn M.R."/>
            <person name="Kodira C.D."/>
            <person name="Leon-Narvaez H."/>
            <person name="Longo L.V."/>
            <person name="Ma L.J."/>
            <person name="Malavazi I."/>
            <person name="Matsuo A.L."/>
            <person name="Morais F.V."/>
            <person name="Pereira M."/>
            <person name="Rodriguez-Brito S."/>
            <person name="Sakthikumar S."/>
            <person name="Salem-Izacc S.M."/>
            <person name="Sykes S.M."/>
            <person name="Teixeira M.M."/>
            <person name="Vallejo M.C."/>
            <person name="Walter M.E."/>
            <person name="Yandava C."/>
            <person name="Young S."/>
            <person name="Zeng Q."/>
            <person name="Zucker J."/>
            <person name="Felipe M.S."/>
            <person name="Goldman G.H."/>
            <person name="Haas B.J."/>
            <person name="McEwen J.G."/>
            <person name="Nino-Vega G."/>
            <person name="Puccia R."/>
            <person name="San-Blas G."/>
            <person name="Soares C.M."/>
            <person name="Birren B.W."/>
            <person name="Cuomo C.A."/>
        </authorList>
    </citation>
    <scope>NUCLEOTIDE SEQUENCE [LARGE SCALE GENOMIC DNA]</scope>
    <source>
        <strain evidence="2">ATCC MYA-826 / Pb01</strain>
    </source>
</reference>
<dbReference type="HOGENOM" id="CLU_2373367_0_0_1"/>
<dbReference type="VEuPathDB" id="FungiDB:PAAG_04074"/>
<name>C1GZY0_PARBA</name>
<dbReference type="RefSeq" id="XP_015699382.1">
    <property type="nucleotide sequence ID" value="XM_015845156.1"/>
</dbReference>
<dbReference type="AlphaFoldDB" id="C1GZY0"/>
<dbReference type="Proteomes" id="UP000002059">
    <property type="component" value="Partially assembled WGS sequence"/>
</dbReference>
<organism evidence="1 2">
    <name type="scientific">Paracoccidioides lutzii (strain ATCC MYA-826 / Pb01)</name>
    <name type="common">Paracoccidioides brasiliensis</name>
    <dbReference type="NCBI Taxonomy" id="502779"/>
    <lineage>
        <taxon>Eukaryota</taxon>
        <taxon>Fungi</taxon>
        <taxon>Dikarya</taxon>
        <taxon>Ascomycota</taxon>
        <taxon>Pezizomycotina</taxon>
        <taxon>Eurotiomycetes</taxon>
        <taxon>Eurotiomycetidae</taxon>
        <taxon>Onygenales</taxon>
        <taxon>Ajellomycetaceae</taxon>
        <taxon>Paracoccidioides</taxon>
    </lineage>
</organism>
<dbReference type="GeneID" id="9097057"/>
<accession>C1GZY0</accession>
<dbReference type="KEGG" id="pbl:PAAG_04074"/>
<protein>
    <submittedName>
        <fullName evidence="1">Uncharacterized protein</fullName>
    </submittedName>
</protein>
<evidence type="ECO:0000313" key="2">
    <source>
        <dbReference type="Proteomes" id="UP000002059"/>
    </source>
</evidence>
<evidence type="ECO:0000313" key="1">
    <source>
        <dbReference type="EMBL" id="EEH33021.2"/>
    </source>
</evidence>